<keyword evidence="3" id="KW-0143">Chaperone</keyword>
<gene>
    <name evidence="4" type="ORF">NBZ79_09995</name>
</gene>
<dbReference type="EMBL" id="CP098747">
    <property type="protein sequence ID" value="USG59519.1"/>
    <property type="molecule type" value="Genomic_DNA"/>
</dbReference>
<evidence type="ECO:0000313" key="5">
    <source>
        <dbReference type="Proteomes" id="UP001056291"/>
    </source>
</evidence>
<evidence type="ECO:0000256" key="1">
    <source>
        <dbReference type="ARBA" id="ARBA00008571"/>
    </source>
</evidence>
<dbReference type="Pfam" id="PF03937">
    <property type="entry name" value="Sdh5"/>
    <property type="match status" value="1"/>
</dbReference>
<reference evidence="4" key="1">
    <citation type="submission" date="2022-06" db="EMBL/GenBank/DDBJ databases">
        <title>Sneathiella actinostolidae sp. nov., isolated from a sea anemonein the Western Pacific Ocean.</title>
        <authorList>
            <person name="Wei M.J."/>
        </authorList>
    </citation>
    <scope>NUCLEOTIDE SEQUENCE</scope>
    <source>
        <strain evidence="4">PHK-P5</strain>
    </source>
</reference>
<dbReference type="PANTHER" id="PTHR12469:SF2">
    <property type="entry name" value="SUCCINATE DEHYDROGENASE ASSEMBLY FACTOR 2, MITOCHONDRIAL"/>
    <property type="match status" value="1"/>
</dbReference>
<evidence type="ECO:0000256" key="3">
    <source>
        <dbReference type="ARBA" id="ARBA00023186"/>
    </source>
</evidence>
<evidence type="ECO:0000313" key="4">
    <source>
        <dbReference type="EMBL" id="USG59519.1"/>
    </source>
</evidence>
<dbReference type="RefSeq" id="WP_251932240.1">
    <property type="nucleotide sequence ID" value="NZ_CP098747.1"/>
</dbReference>
<comment type="similarity">
    <text evidence="1">Belongs to the SdhE FAD assembly factor family.</text>
</comment>
<dbReference type="PANTHER" id="PTHR12469">
    <property type="entry name" value="PROTEIN EMI5 HOMOLOG, MITOCHONDRIAL"/>
    <property type="match status" value="1"/>
</dbReference>
<protein>
    <recommendedName>
        <fullName evidence="2">FAD assembly factor SdhE</fullName>
    </recommendedName>
</protein>
<dbReference type="Gene3D" id="1.10.150.250">
    <property type="entry name" value="Flavinator of succinate dehydrogenase"/>
    <property type="match status" value="1"/>
</dbReference>
<dbReference type="InterPro" id="IPR005631">
    <property type="entry name" value="SDH"/>
</dbReference>
<keyword evidence="5" id="KW-1185">Reference proteome</keyword>
<dbReference type="Proteomes" id="UP001056291">
    <property type="component" value="Chromosome"/>
</dbReference>
<proteinExistence type="inferred from homology"/>
<accession>A0ABY4VY18</accession>
<organism evidence="4 5">
    <name type="scientific">Sneathiella marina</name>
    <dbReference type="NCBI Taxonomy" id="2950108"/>
    <lineage>
        <taxon>Bacteria</taxon>
        <taxon>Pseudomonadati</taxon>
        <taxon>Pseudomonadota</taxon>
        <taxon>Alphaproteobacteria</taxon>
        <taxon>Sneathiellales</taxon>
        <taxon>Sneathiellaceae</taxon>
        <taxon>Sneathiella</taxon>
    </lineage>
</organism>
<dbReference type="InterPro" id="IPR036714">
    <property type="entry name" value="SDH_sf"/>
</dbReference>
<evidence type="ECO:0000256" key="2">
    <source>
        <dbReference type="ARBA" id="ARBA00019418"/>
    </source>
</evidence>
<sequence length="92" mass="10736">MIEDISIRRRRLIHRSRYTGMKETDILLGGFANKYVDEFSDKELDIYEALLAAGDPNIYVWAVGREPVPVEYDTNVMTLLKKFSQFDHRVTP</sequence>
<name>A0ABY4VY18_9PROT</name>
<dbReference type="SUPFAM" id="SSF109910">
    <property type="entry name" value="YgfY-like"/>
    <property type="match status" value="1"/>
</dbReference>